<comment type="similarity">
    <text evidence="1">Belongs to the glycosyl hydrolase 18 family. Chitinase class II subfamily.</text>
</comment>
<keyword evidence="12" id="KW-1185">Reference proteome</keyword>
<organism evidence="11 12">
    <name type="scientific">Elysia marginata</name>
    <dbReference type="NCBI Taxonomy" id="1093978"/>
    <lineage>
        <taxon>Eukaryota</taxon>
        <taxon>Metazoa</taxon>
        <taxon>Spiralia</taxon>
        <taxon>Lophotrochozoa</taxon>
        <taxon>Mollusca</taxon>
        <taxon>Gastropoda</taxon>
        <taxon>Heterobranchia</taxon>
        <taxon>Euthyneura</taxon>
        <taxon>Panpulmonata</taxon>
        <taxon>Sacoglossa</taxon>
        <taxon>Placobranchoidea</taxon>
        <taxon>Plakobranchidae</taxon>
        <taxon>Elysia</taxon>
    </lineage>
</organism>
<dbReference type="GO" id="GO:0005975">
    <property type="term" value="P:carbohydrate metabolic process"/>
    <property type="evidence" value="ECO:0007669"/>
    <property type="project" value="InterPro"/>
</dbReference>
<evidence type="ECO:0000313" key="11">
    <source>
        <dbReference type="EMBL" id="GFR82658.1"/>
    </source>
</evidence>
<dbReference type="EMBL" id="BMAT01004904">
    <property type="protein sequence ID" value="GFR82658.1"/>
    <property type="molecule type" value="Genomic_DNA"/>
</dbReference>
<keyword evidence="5" id="KW-1015">Disulfide bond</keyword>
<evidence type="ECO:0000256" key="7">
    <source>
        <dbReference type="RuleBase" id="RU000489"/>
    </source>
</evidence>
<sequence length="588" mass="63463">MTFTQNSQESTQCQDAPYGSFRINPDDVTCKSYYWCLARPVAQTCPSVLIFDTSINRCNWAFIARCSHSQADTTLETTTTPTPETTTTLPPLESNPCGPGVGILHSYIRDCRYYISCGSASIPYIMSCPKGLVWRQSKLYCDYVGDDGCTAAQYETEGAGDGNDDGNSNGDDNGNESDTTGNDGGANGGDTTGNDGGGNGGDTTENDGGGNGGDCGRIVCYFTNWAQYRTGIGRFTPEDIEANHCTHIIYAFATITEGQLKGYEWNDESSDWLTGMYERVTNLKVSNPALKVLLAVGGWNLGSGPFTEVVASEASRSKFISTSINYLRRWNFDGLDLDWEYPGNRGSPAVDKFRFSRLLEETKAAFQTEASQQGRERLLLTAAVAAGVSTVDIAYEVPELARNLDFVNLMSYDLHGAWDAVTGHNSPLRAGSWELGSARNLNVIASAQHWVSKGMPKDLLVIGVPFYGRSFTLSGSNSDVGAPVSDAGNSGPFTSMPGFMAYYEVCSIIANGGTVRRIPEQEVPYVTNGDQWIGYDDAQSISSKVEYILNNGFGGVMIWSLAMDDHSGQGCGNGAYPLMRAVQATCNV</sequence>
<accession>A0AAV4GA63</accession>
<evidence type="ECO:0000256" key="8">
    <source>
        <dbReference type="SAM" id="MobiDB-lite"/>
    </source>
</evidence>
<dbReference type="GO" id="GO:0004568">
    <property type="term" value="F:chitinase activity"/>
    <property type="evidence" value="ECO:0007669"/>
    <property type="project" value="UniProtKB-ARBA"/>
</dbReference>
<evidence type="ECO:0000256" key="5">
    <source>
        <dbReference type="ARBA" id="ARBA00023157"/>
    </source>
</evidence>
<dbReference type="InterPro" id="IPR050314">
    <property type="entry name" value="Glycosyl_Hydrlase_18"/>
</dbReference>
<dbReference type="GO" id="GO:0006032">
    <property type="term" value="P:chitin catabolic process"/>
    <property type="evidence" value="ECO:0007669"/>
    <property type="project" value="UniProtKB-ARBA"/>
</dbReference>
<feature type="compositionally biased region" description="Low complexity" evidence="8">
    <location>
        <begin position="165"/>
        <end position="181"/>
    </location>
</feature>
<dbReference type="PROSITE" id="PS01095">
    <property type="entry name" value="GH18_1"/>
    <property type="match status" value="1"/>
</dbReference>
<dbReference type="PANTHER" id="PTHR11177:SF317">
    <property type="entry name" value="CHITINASE 12-RELATED"/>
    <property type="match status" value="1"/>
</dbReference>
<dbReference type="PANTHER" id="PTHR11177">
    <property type="entry name" value="CHITINASE"/>
    <property type="match status" value="1"/>
</dbReference>
<evidence type="ECO:0000256" key="1">
    <source>
        <dbReference type="ARBA" id="ARBA00009121"/>
    </source>
</evidence>
<dbReference type="SUPFAM" id="SSF57625">
    <property type="entry name" value="Invertebrate chitin-binding proteins"/>
    <property type="match status" value="2"/>
</dbReference>
<keyword evidence="3" id="KW-0732">Signal</keyword>
<evidence type="ECO:0000256" key="4">
    <source>
        <dbReference type="ARBA" id="ARBA00022801"/>
    </source>
</evidence>
<dbReference type="Gene3D" id="3.20.20.80">
    <property type="entry name" value="Glycosidases"/>
    <property type="match status" value="1"/>
</dbReference>
<feature type="domain" description="Chitin-binding type-2" evidence="9">
    <location>
        <begin position="10"/>
        <end position="68"/>
    </location>
</feature>
<feature type="domain" description="Chitin-binding type-2" evidence="9">
    <location>
        <begin position="94"/>
        <end position="151"/>
    </location>
</feature>
<gene>
    <name evidence="11" type="ORF">ElyMa_002368500</name>
</gene>
<dbReference type="Pfam" id="PF00704">
    <property type="entry name" value="Glyco_hydro_18"/>
    <property type="match status" value="1"/>
</dbReference>
<keyword evidence="6 7" id="KW-0326">Glycosidase</keyword>
<feature type="region of interest" description="Disordered" evidence="8">
    <location>
        <begin position="74"/>
        <end position="93"/>
    </location>
</feature>
<dbReference type="Gene3D" id="2.170.140.10">
    <property type="entry name" value="Chitin binding domain"/>
    <property type="match status" value="2"/>
</dbReference>
<dbReference type="PROSITE" id="PS51910">
    <property type="entry name" value="GH18_2"/>
    <property type="match status" value="1"/>
</dbReference>
<reference evidence="11 12" key="1">
    <citation type="journal article" date="2021" name="Elife">
        <title>Chloroplast acquisition without the gene transfer in kleptoplastic sea slugs, Plakobranchus ocellatus.</title>
        <authorList>
            <person name="Maeda T."/>
            <person name="Takahashi S."/>
            <person name="Yoshida T."/>
            <person name="Shimamura S."/>
            <person name="Takaki Y."/>
            <person name="Nagai Y."/>
            <person name="Toyoda A."/>
            <person name="Suzuki Y."/>
            <person name="Arimoto A."/>
            <person name="Ishii H."/>
            <person name="Satoh N."/>
            <person name="Nishiyama T."/>
            <person name="Hasebe M."/>
            <person name="Maruyama T."/>
            <person name="Minagawa J."/>
            <person name="Obokata J."/>
            <person name="Shigenobu S."/>
        </authorList>
    </citation>
    <scope>NUCLEOTIDE SEQUENCE [LARGE SCALE GENOMIC DNA]</scope>
</reference>
<dbReference type="FunFam" id="3.10.50.10:FF:000001">
    <property type="entry name" value="Chitinase 3-like 1"/>
    <property type="match status" value="1"/>
</dbReference>
<evidence type="ECO:0000259" key="10">
    <source>
        <dbReference type="PROSITE" id="PS51910"/>
    </source>
</evidence>
<dbReference type="InterPro" id="IPR017853">
    <property type="entry name" value="GH"/>
</dbReference>
<keyword evidence="4 7" id="KW-0378">Hydrolase</keyword>
<evidence type="ECO:0000313" key="12">
    <source>
        <dbReference type="Proteomes" id="UP000762676"/>
    </source>
</evidence>
<dbReference type="InterPro" id="IPR029070">
    <property type="entry name" value="Chitinase_insertion_sf"/>
</dbReference>
<feature type="compositionally biased region" description="Gly residues" evidence="8">
    <location>
        <begin position="182"/>
        <end position="208"/>
    </location>
</feature>
<dbReference type="AlphaFoldDB" id="A0AAV4GA63"/>
<dbReference type="InterPro" id="IPR011583">
    <property type="entry name" value="Chitinase_II/V-like_cat"/>
</dbReference>
<dbReference type="SMART" id="SM00494">
    <property type="entry name" value="ChtBD2"/>
    <property type="match status" value="2"/>
</dbReference>
<dbReference type="Proteomes" id="UP000762676">
    <property type="component" value="Unassembled WGS sequence"/>
</dbReference>
<keyword evidence="2" id="KW-0147">Chitin-binding</keyword>
<dbReference type="InterPro" id="IPR036508">
    <property type="entry name" value="Chitin-bd_dom_sf"/>
</dbReference>
<name>A0AAV4GA63_9GAST</name>
<dbReference type="Gene3D" id="3.10.50.10">
    <property type="match status" value="1"/>
</dbReference>
<comment type="caution">
    <text evidence="11">The sequence shown here is derived from an EMBL/GenBank/DDBJ whole genome shotgun (WGS) entry which is preliminary data.</text>
</comment>
<dbReference type="SUPFAM" id="SSF54556">
    <property type="entry name" value="Chitinase insertion domain"/>
    <property type="match status" value="1"/>
</dbReference>
<feature type="compositionally biased region" description="Low complexity" evidence="8">
    <location>
        <begin position="74"/>
        <end position="92"/>
    </location>
</feature>
<dbReference type="GO" id="GO:0008061">
    <property type="term" value="F:chitin binding"/>
    <property type="evidence" value="ECO:0007669"/>
    <property type="project" value="UniProtKB-KW"/>
</dbReference>
<proteinExistence type="inferred from homology"/>
<dbReference type="PROSITE" id="PS50940">
    <property type="entry name" value="CHIT_BIND_II"/>
    <property type="match status" value="2"/>
</dbReference>
<evidence type="ECO:0000256" key="6">
    <source>
        <dbReference type="ARBA" id="ARBA00023295"/>
    </source>
</evidence>
<evidence type="ECO:0000256" key="2">
    <source>
        <dbReference type="ARBA" id="ARBA00022669"/>
    </source>
</evidence>
<dbReference type="InterPro" id="IPR001223">
    <property type="entry name" value="Glyco_hydro18_cat"/>
</dbReference>
<dbReference type="CDD" id="cd02872">
    <property type="entry name" value="GH18_chitolectin_chitotriosidase"/>
    <property type="match status" value="1"/>
</dbReference>
<dbReference type="SUPFAM" id="SSF51445">
    <property type="entry name" value="(Trans)glycosidases"/>
    <property type="match status" value="1"/>
</dbReference>
<dbReference type="SMART" id="SM00636">
    <property type="entry name" value="Glyco_18"/>
    <property type="match status" value="1"/>
</dbReference>
<protein>
    <submittedName>
        <fullName evidence="11">Chitinase-3-like protein 1</fullName>
    </submittedName>
</protein>
<feature type="region of interest" description="Disordered" evidence="8">
    <location>
        <begin position="155"/>
        <end position="208"/>
    </location>
</feature>
<dbReference type="GO" id="GO:0005576">
    <property type="term" value="C:extracellular region"/>
    <property type="evidence" value="ECO:0007669"/>
    <property type="project" value="InterPro"/>
</dbReference>
<dbReference type="FunFam" id="3.20.20.80:FF:000007">
    <property type="entry name" value="Acidic mammalian chitinase"/>
    <property type="match status" value="1"/>
</dbReference>
<evidence type="ECO:0000256" key="3">
    <source>
        <dbReference type="ARBA" id="ARBA00022729"/>
    </source>
</evidence>
<evidence type="ECO:0000259" key="9">
    <source>
        <dbReference type="PROSITE" id="PS50940"/>
    </source>
</evidence>
<dbReference type="InterPro" id="IPR001579">
    <property type="entry name" value="Glyco_hydro_18_chit_AS"/>
</dbReference>
<feature type="domain" description="GH18" evidence="10">
    <location>
        <begin position="216"/>
        <end position="588"/>
    </location>
</feature>
<dbReference type="Pfam" id="PF01607">
    <property type="entry name" value="CBM_14"/>
    <property type="match status" value="2"/>
</dbReference>
<dbReference type="InterPro" id="IPR002557">
    <property type="entry name" value="Chitin-bd_dom"/>
</dbReference>